<dbReference type="Proteomes" id="UP001218218">
    <property type="component" value="Unassembled WGS sequence"/>
</dbReference>
<dbReference type="Pfam" id="PF20152">
    <property type="entry name" value="DUF6534"/>
    <property type="match status" value="1"/>
</dbReference>
<evidence type="ECO:0000256" key="1">
    <source>
        <dbReference type="SAM" id="Phobius"/>
    </source>
</evidence>
<dbReference type="PANTHER" id="PTHR40465">
    <property type="entry name" value="CHROMOSOME 1, WHOLE GENOME SHOTGUN SEQUENCE"/>
    <property type="match status" value="1"/>
</dbReference>
<sequence length="387" mass="43024">MAGLSDPNLPSKLTKSLNGLYAGSYLAGVFYGVTTHQTFVYFRKSGKDPIYTRLLVILRATFTLMQWFSPMGSVLRRRILDTLHAVLAAVALRKLTEESIVNPLSMLIDKTLWTLSLSLFIMILLLSDLETQPEELDLDKCGGISCHLCASRGSLLRLKDCEQNWLPGCRSCRRTGRHSDFHLRFRLNNRWIPMCVLLWNSRSGIRRTNSVISMLILYTVTTGLLTTVVAIASLIIMLSMKETFGYFGAFYMLSKLYFSSLLATLNRREKIRTQMDATSGIVSVPLKTSNSRGIKEIGSGLVIRGSKSGDESCTSRSAISQQQQNDSEYQVGVVGLELGLCSKSSLREGHVESNVETDMVQSHESSAYMGPKESHGFHLAHQAASMV</sequence>
<evidence type="ECO:0000259" key="2">
    <source>
        <dbReference type="Pfam" id="PF20152"/>
    </source>
</evidence>
<comment type="caution">
    <text evidence="3">The sequence shown here is derived from an EMBL/GenBank/DDBJ whole genome shotgun (WGS) entry which is preliminary data.</text>
</comment>
<feature type="domain" description="DUF6534" evidence="2">
    <location>
        <begin position="194"/>
        <end position="269"/>
    </location>
</feature>
<dbReference type="EMBL" id="JARIHO010000038">
    <property type="protein sequence ID" value="KAJ7328753.1"/>
    <property type="molecule type" value="Genomic_DNA"/>
</dbReference>
<evidence type="ECO:0000313" key="3">
    <source>
        <dbReference type="EMBL" id="KAJ7328753.1"/>
    </source>
</evidence>
<dbReference type="PANTHER" id="PTHR40465:SF1">
    <property type="entry name" value="DUF6534 DOMAIN-CONTAINING PROTEIN"/>
    <property type="match status" value="1"/>
</dbReference>
<keyword evidence="1" id="KW-0472">Membrane</keyword>
<dbReference type="AlphaFoldDB" id="A0AAD6ZMD0"/>
<keyword evidence="1" id="KW-1133">Transmembrane helix</keyword>
<keyword evidence="4" id="KW-1185">Reference proteome</keyword>
<gene>
    <name evidence="3" type="ORF">DFH08DRAFT_940435</name>
</gene>
<dbReference type="InterPro" id="IPR045339">
    <property type="entry name" value="DUF6534"/>
</dbReference>
<organism evidence="3 4">
    <name type="scientific">Mycena albidolilacea</name>
    <dbReference type="NCBI Taxonomy" id="1033008"/>
    <lineage>
        <taxon>Eukaryota</taxon>
        <taxon>Fungi</taxon>
        <taxon>Dikarya</taxon>
        <taxon>Basidiomycota</taxon>
        <taxon>Agaricomycotina</taxon>
        <taxon>Agaricomycetes</taxon>
        <taxon>Agaricomycetidae</taxon>
        <taxon>Agaricales</taxon>
        <taxon>Marasmiineae</taxon>
        <taxon>Mycenaceae</taxon>
        <taxon>Mycena</taxon>
    </lineage>
</organism>
<evidence type="ECO:0000313" key="4">
    <source>
        <dbReference type="Proteomes" id="UP001218218"/>
    </source>
</evidence>
<reference evidence="3" key="1">
    <citation type="submission" date="2023-03" db="EMBL/GenBank/DDBJ databases">
        <title>Massive genome expansion in bonnet fungi (Mycena s.s.) driven by repeated elements and novel gene families across ecological guilds.</title>
        <authorList>
            <consortium name="Lawrence Berkeley National Laboratory"/>
            <person name="Harder C.B."/>
            <person name="Miyauchi S."/>
            <person name="Viragh M."/>
            <person name="Kuo A."/>
            <person name="Thoen E."/>
            <person name="Andreopoulos B."/>
            <person name="Lu D."/>
            <person name="Skrede I."/>
            <person name="Drula E."/>
            <person name="Henrissat B."/>
            <person name="Morin E."/>
            <person name="Kohler A."/>
            <person name="Barry K."/>
            <person name="LaButti K."/>
            <person name="Morin E."/>
            <person name="Salamov A."/>
            <person name="Lipzen A."/>
            <person name="Mereny Z."/>
            <person name="Hegedus B."/>
            <person name="Baldrian P."/>
            <person name="Stursova M."/>
            <person name="Weitz H."/>
            <person name="Taylor A."/>
            <person name="Grigoriev I.V."/>
            <person name="Nagy L.G."/>
            <person name="Martin F."/>
            <person name="Kauserud H."/>
        </authorList>
    </citation>
    <scope>NUCLEOTIDE SEQUENCE</scope>
    <source>
        <strain evidence="3">CBHHK002</strain>
    </source>
</reference>
<name>A0AAD6ZMD0_9AGAR</name>
<feature type="transmembrane region" description="Helical" evidence="1">
    <location>
        <begin position="20"/>
        <end position="43"/>
    </location>
</feature>
<feature type="transmembrane region" description="Helical" evidence="1">
    <location>
        <begin position="215"/>
        <end position="238"/>
    </location>
</feature>
<protein>
    <recommendedName>
        <fullName evidence="2">DUF6534 domain-containing protein</fullName>
    </recommendedName>
</protein>
<feature type="transmembrane region" description="Helical" evidence="1">
    <location>
        <begin position="244"/>
        <end position="265"/>
    </location>
</feature>
<proteinExistence type="predicted"/>
<keyword evidence="1" id="KW-0812">Transmembrane</keyword>
<accession>A0AAD6ZMD0</accession>